<organism evidence="2 3">
    <name type="scientific">Xanthomonas arboricola pv. guizotiae</name>
    <dbReference type="NCBI Taxonomy" id="487867"/>
    <lineage>
        <taxon>Bacteria</taxon>
        <taxon>Pseudomonadati</taxon>
        <taxon>Pseudomonadota</taxon>
        <taxon>Gammaproteobacteria</taxon>
        <taxon>Lysobacterales</taxon>
        <taxon>Lysobacteraceae</taxon>
        <taxon>Xanthomonas</taxon>
    </lineage>
</organism>
<evidence type="ECO:0000313" key="2">
    <source>
        <dbReference type="EMBL" id="PPT94638.1"/>
    </source>
</evidence>
<dbReference type="Proteomes" id="UP000238049">
    <property type="component" value="Unassembled WGS sequence"/>
</dbReference>
<accession>A0A2S6ZQN9</accession>
<evidence type="ECO:0000313" key="3">
    <source>
        <dbReference type="Proteomes" id="UP000238049"/>
    </source>
</evidence>
<dbReference type="AlphaFoldDB" id="A0A2S6ZQN9"/>
<name>A0A2S6ZQN9_9XANT</name>
<protein>
    <submittedName>
        <fullName evidence="2">Uncharacterized protein</fullName>
    </submittedName>
</protein>
<dbReference type="EMBL" id="MDSL01000056">
    <property type="protein sequence ID" value="PPT94638.1"/>
    <property type="molecule type" value="Genomic_DNA"/>
</dbReference>
<feature type="compositionally biased region" description="Polar residues" evidence="1">
    <location>
        <begin position="14"/>
        <end position="24"/>
    </location>
</feature>
<comment type="caution">
    <text evidence="2">The sequence shown here is derived from an EMBL/GenBank/DDBJ whole genome shotgun (WGS) entry which is preliminary data.</text>
</comment>
<feature type="compositionally biased region" description="Low complexity" evidence="1">
    <location>
        <begin position="1"/>
        <end position="13"/>
    </location>
</feature>
<sequence length="71" mass="7770">MSRSAADTSASSSPLEHSTKSNLVKSRLSRVCRTSSIEQRASRTALTVHTDHLHWSLPAHRRGTLRGMDAA</sequence>
<evidence type="ECO:0000256" key="1">
    <source>
        <dbReference type="SAM" id="MobiDB-lite"/>
    </source>
</evidence>
<proteinExistence type="predicted"/>
<gene>
    <name evidence="2" type="ORF">XarbCFBP7409_19030</name>
</gene>
<reference evidence="2 3" key="1">
    <citation type="submission" date="2016-08" db="EMBL/GenBank/DDBJ databases">
        <title>Evolution of the type three secretion system and type three effector repertoires in Xanthomonas.</title>
        <authorList>
            <person name="Merda D."/>
            <person name="Briand M."/>
            <person name="Bosis E."/>
            <person name="Rousseau C."/>
            <person name="Portier P."/>
            <person name="Jacques M.-A."/>
            <person name="Fischer-Le Saux M."/>
        </authorList>
    </citation>
    <scope>NUCLEOTIDE SEQUENCE [LARGE SCALE GENOMIC DNA]</scope>
    <source>
        <strain evidence="2 3">CFBP 7409</strain>
    </source>
</reference>
<feature type="region of interest" description="Disordered" evidence="1">
    <location>
        <begin position="1"/>
        <end position="30"/>
    </location>
</feature>